<comment type="caution">
    <text evidence="2">The sequence shown here is derived from an EMBL/GenBank/DDBJ whole genome shotgun (WGS) entry which is preliminary data.</text>
</comment>
<feature type="region of interest" description="Disordered" evidence="1">
    <location>
        <begin position="42"/>
        <end position="71"/>
    </location>
</feature>
<dbReference type="Proteomes" id="UP000298438">
    <property type="component" value="Unassembled WGS sequence"/>
</dbReference>
<evidence type="ECO:0000256" key="1">
    <source>
        <dbReference type="SAM" id="MobiDB-lite"/>
    </source>
</evidence>
<reference evidence="2 3" key="1">
    <citation type="submission" date="2019-03" db="EMBL/GenBank/DDBJ databases">
        <title>Draft Genome Sequence of Massilia arenosa sp. nov., a Novel Massilia Species Isolated from a Sandy-loam Maize Soil.</title>
        <authorList>
            <person name="Raths R."/>
            <person name="Peta V."/>
            <person name="Bucking H."/>
        </authorList>
    </citation>
    <scope>NUCLEOTIDE SEQUENCE [LARGE SCALE GENOMIC DNA]</scope>
    <source>
        <strain evidence="2 3">MC02</strain>
    </source>
</reference>
<gene>
    <name evidence="2" type="ORF">E4L96_05030</name>
</gene>
<dbReference type="AlphaFoldDB" id="A0A4Y9SPD3"/>
<feature type="compositionally biased region" description="Pro residues" evidence="1">
    <location>
        <begin position="61"/>
        <end position="71"/>
    </location>
</feature>
<evidence type="ECO:0000313" key="3">
    <source>
        <dbReference type="Proteomes" id="UP000298438"/>
    </source>
</evidence>
<feature type="non-terminal residue" evidence="2">
    <location>
        <position position="71"/>
    </location>
</feature>
<name>A0A4Y9SPD3_9BURK</name>
<sequence length="71" mass="7563">MKPLDDFLQQMLHSTGRVRAHDPAGATGIIQRALRDAGLLPATTAAPPAPDEPATFVDLNSPPPPQARARR</sequence>
<proteinExistence type="predicted"/>
<dbReference type="EMBL" id="SPVF01000074">
    <property type="protein sequence ID" value="TFW25553.1"/>
    <property type="molecule type" value="Genomic_DNA"/>
</dbReference>
<keyword evidence="3" id="KW-1185">Reference proteome</keyword>
<accession>A0A4Y9SPD3</accession>
<protein>
    <submittedName>
        <fullName evidence="2">Uncharacterized protein</fullName>
    </submittedName>
</protein>
<evidence type="ECO:0000313" key="2">
    <source>
        <dbReference type="EMBL" id="TFW25553.1"/>
    </source>
</evidence>
<organism evidence="2 3">
    <name type="scientific">Zemynaea arenosa</name>
    <dbReference type="NCBI Taxonomy" id="2561931"/>
    <lineage>
        <taxon>Bacteria</taxon>
        <taxon>Pseudomonadati</taxon>
        <taxon>Pseudomonadota</taxon>
        <taxon>Betaproteobacteria</taxon>
        <taxon>Burkholderiales</taxon>
        <taxon>Oxalobacteraceae</taxon>
        <taxon>Telluria group</taxon>
        <taxon>Zemynaea</taxon>
    </lineage>
</organism>